<evidence type="ECO:0000313" key="3">
    <source>
        <dbReference type="Proteomes" id="UP001497382"/>
    </source>
</evidence>
<reference evidence="2 3" key="1">
    <citation type="submission" date="2024-04" db="EMBL/GenBank/DDBJ databases">
        <authorList>
            <person name="Rising A."/>
            <person name="Reimegard J."/>
            <person name="Sonavane S."/>
            <person name="Akerstrom W."/>
            <person name="Nylinder S."/>
            <person name="Hedman E."/>
            <person name="Kallberg Y."/>
        </authorList>
    </citation>
    <scope>NUCLEOTIDE SEQUENCE [LARGE SCALE GENOMIC DNA]</scope>
</reference>
<name>A0AAV1Z5F9_9ARAC</name>
<protein>
    <submittedName>
        <fullName evidence="2">Uncharacterized protein</fullName>
    </submittedName>
</protein>
<feature type="compositionally biased region" description="Basic residues" evidence="1">
    <location>
        <begin position="1"/>
        <end position="11"/>
    </location>
</feature>
<keyword evidence="3" id="KW-1185">Reference proteome</keyword>
<dbReference type="EMBL" id="CAXIEN010000024">
    <property type="protein sequence ID" value="CAL1266652.1"/>
    <property type="molecule type" value="Genomic_DNA"/>
</dbReference>
<gene>
    <name evidence="2" type="ORF">LARSCL_LOCUS3218</name>
</gene>
<dbReference type="Proteomes" id="UP001497382">
    <property type="component" value="Unassembled WGS sequence"/>
</dbReference>
<comment type="caution">
    <text evidence="2">The sequence shown here is derived from an EMBL/GenBank/DDBJ whole genome shotgun (WGS) entry which is preliminary data.</text>
</comment>
<evidence type="ECO:0000256" key="1">
    <source>
        <dbReference type="SAM" id="MobiDB-lite"/>
    </source>
</evidence>
<feature type="compositionally biased region" description="Basic and acidic residues" evidence="1">
    <location>
        <begin position="32"/>
        <end position="41"/>
    </location>
</feature>
<proteinExistence type="predicted"/>
<accession>A0AAV1Z5F9</accession>
<evidence type="ECO:0000313" key="2">
    <source>
        <dbReference type="EMBL" id="CAL1266652.1"/>
    </source>
</evidence>
<sequence>MPSTKPKRTSNKNKIDNEVKRLTRKPLYPNMSEEKVPQWLL</sequence>
<feature type="region of interest" description="Disordered" evidence="1">
    <location>
        <begin position="1"/>
        <end position="41"/>
    </location>
</feature>
<organism evidence="2 3">
    <name type="scientific">Larinioides sclopetarius</name>
    <dbReference type="NCBI Taxonomy" id="280406"/>
    <lineage>
        <taxon>Eukaryota</taxon>
        <taxon>Metazoa</taxon>
        <taxon>Ecdysozoa</taxon>
        <taxon>Arthropoda</taxon>
        <taxon>Chelicerata</taxon>
        <taxon>Arachnida</taxon>
        <taxon>Araneae</taxon>
        <taxon>Araneomorphae</taxon>
        <taxon>Entelegynae</taxon>
        <taxon>Araneoidea</taxon>
        <taxon>Araneidae</taxon>
        <taxon>Larinioides</taxon>
    </lineage>
</organism>
<dbReference type="AlphaFoldDB" id="A0AAV1Z5F9"/>